<dbReference type="Proteomes" id="UP000237073">
    <property type="component" value="Unassembled WGS sequence"/>
</dbReference>
<gene>
    <name evidence="3" type="ORF">CHU32_24110</name>
    <name evidence="2" type="ORF">CHU33_24560</name>
</gene>
<proteinExistence type="predicted"/>
<evidence type="ECO:0000313" key="4">
    <source>
        <dbReference type="Proteomes" id="UP000237073"/>
    </source>
</evidence>
<feature type="chain" id="PRO_5015114664" evidence="1">
    <location>
        <begin position="19"/>
        <end position="172"/>
    </location>
</feature>
<evidence type="ECO:0000256" key="1">
    <source>
        <dbReference type="SAM" id="SignalP"/>
    </source>
</evidence>
<keyword evidence="1" id="KW-0732">Signal</keyword>
<organism evidence="3 5">
    <name type="scientific">Superficieibacter electus</name>
    <dbReference type="NCBI Taxonomy" id="2022662"/>
    <lineage>
        <taxon>Bacteria</taxon>
        <taxon>Pseudomonadati</taxon>
        <taxon>Pseudomonadota</taxon>
        <taxon>Gammaproteobacteria</taxon>
        <taxon>Enterobacterales</taxon>
        <taxon>Enterobacteriaceae</taxon>
        <taxon>Superficieibacter</taxon>
    </lineage>
</organism>
<comment type="caution">
    <text evidence="3">The sequence shown here is derived from an EMBL/GenBank/DDBJ whole genome shotgun (WGS) entry which is preliminary data.</text>
</comment>
<name>A0A2P5GIJ1_9ENTR</name>
<accession>A0A2P5GIJ1</accession>
<feature type="signal peptide" evidence="1">
    <location>
        <begin position="1"/>
        <end position="18"/>
    </location>
</feature>
<sequence length="172" mass="18545">MKKWIAIALVSLTFAATAQDMAASDAQLAEWGDALMQNEQLGPFRLDMSAEQVKKASTCAFQYGEQVEETATGLFMVDWTSPGCGITLAMGSKTAQGRQTIQRMSMGEKSQFHTQRHIGIGSQMADVMAAYGRERSPMSSDETFIAGSIYGGMIFSFTNGKVSNIFLGAAAE</sequence>
<evidence type="ECO:0000313" key="3">
    <source>
        <dbReference type="EMBL" id="POP42947.1"/>
    </source>
</evidence>
<reference evidence="4 5" key="1">
    <citation type="submission" date="2018-01" db="EMBL/GenBank/DDBJ databases">
        <title>Superficieibacter electus gen. nov., sp. nov., an extended-spectrum beta-lactamase possessing member of the Enterobacteriaceae family, isolated from intensive care unit surfaces.</title>
        <authorList>
            <person name="Potter R.F."/>
            <person name="D'Souza A.W."/>
        </authorList>
    </citation>
    <scope>NUCLEOTIDE SEQUENCE [LARGE SCALE GENOMIC DNA]</scope>
    <source>
        <strain evidence="3 5">BP-1</strain>
        <strain evidence="2 4">BP-2</strain>
    </source>
</reference>
<keyword evidence="4" id="KW-1185">Reference proteome</keyword>
<dbReference type="AlphaFoldDB" id="A0A2P5GIJ1"/>
<dbReference type="RefSeq" id="WP_103678546.1">
    <property type="nucleotide sequence ID" value="NZ_PQGD01000027.1"/>
</dbReference>
<evidence type="ECO:0000313" key="2">
    <source>
        <dbReference type="EMBL" id="POP41053.1"/>
    </source>
</evidence>
<dbReference type="EMBL" id="PQGD01000027">
    <property type="protein sequence ID" value="POP42947.1"/>
    <property type="molecule type" value="Genomic_DNA"/>
</dbReference>
<dbReference type="OrthoDB" id="9180037at2"/>
<dbReference type="Proteomes" id="UP000247005">
    <property type="component" value="Unassembled WGS sequence"/>
</dbReference>
<protein>
    <submittedName>
        <fullName evidence="3">Uncharacterized protein</fullName>
    </submittedName>
</protein>
<dbReference type="EMBL" id="PQGE01000031">
    <property type="protein sequence ID" value="POP41053.1"/>
    <property type="molecule type" value="Genomic_DNA"/>
</dbReference>
<evidence type="ECO:0000313" key="5">
    <source>
        <dbReference type="Proteomes" id="UP000247005"/>
    </source>
</evidence>